<reference evidence="2 3" key="1">
    <citation type="submission" date="2018-08" db="EMBL/GenBank/DDBJ databases">
        <title>A genome reference for cultivated species of the human gut microbiota.</title>
        <authorList>
            <person name="Zou Y."/>
            <person name="Xue W."/>
            <person name="Luo G."/>
        </authorList>
    </citation>
    <scope>NUCLEOTIDE SEQUENCE [LARGE SCALE GENOMIC DNA]</scope>
    <source>
        <strain evidence="2 3">AF31-21AC</strain>
    </source>
</reference>
<dbReference type="InterPro" id="IPR006427">
    <property type="entry name" value="Portal_HK97"/>
</dbReference>
<name>A0A3R6H1A9_9FIRM</name>
<evidence type="ECO:0000313" key="2">
    <source>
        <dbReference type="EMBL" id="RHN07199.1"/>
    </source>
</evidence>
<evidence type="ECO:0000256" key="1">
    <source>
        <dbReference type="SAM" id="MobiDB-lite"/>
    </source>
</evidence>
<dbReference type="NCBIfam" id="TIGR01537">
    <property type="entry name" value="portal_HK97"/>
    <property type="match status" value="1"/>
</dbReference>
<dbReference type="AlphaFoldDB" id="A0A3R6H1A9"/>
<feature type="region of interest" description="Disordered" evidence="1">
    <location>
        <begin position="400"/>
        <end position="427"/>
    </location>
</feature>
<proteinExistence type="predicted"/>
<accession>A0A3R6H1A9</accession>
<dbReference type="InterPro" id="IPR006944">
    <property type="entry name" value="Phage/GTA_portal"/>
</dbReference>
<gene>
    <name evidence="2" type="ORF">DWZ31_11515</name>
</gene>
<evidence type="ECO:0000313" key="3">
    <source>
        <dbReference type="Proteomes" id="UP000283586"/>
    </source>
</evidence>
<organism evidence="2 3">
    <name type="scientific">Roseburia intestinalis</name>
    <dbReference type="NCBI Taxonomy" id="166486"/>
    <lineage>
        <taxon>Bacteria</taxon>
        <taxon>Bacillati</taxon>
        <taxon>Bacillota</taxon>
        <taxon>Clostridia</taxon>
        <taxon>Lachnospirales</taxon>
        <taxon>Lachnospiraceae</taxon>
        <taxon>Roseburia</taxon>
    </lineage>
</organism>
<dbReference type="Proteomes" id="UP000283586">
    <property type="component" value="Unassembled WGS sequence"/>
</dbReference>
<dbReference type="EMBL" id="QRQN01000013">
    <property type="protein sequence ID" value="RHN07199.1"/>
    <property type="molecule type" value="Genomic_DNA"/>
</dbReference>
<dbReference type="RefSeq" id="WP_118488872.1">
    <property type="nucleotide sequence ID" value="NZ_QRQN01000013.1"/>
</dbReference>
<comment type="caution">
    <text evidence="2">The sequence shown here is derived from an EMBL/GenBank/DDBJ whole genome shotgun (WGS) entry which is preliminary data.</text>
</comment>
<dbReference type="Pfam" id="PF04860">
    <property type="entry name" value="Phage_portal"/>
    <property type="match status" value="1"/>
</dbReference>
<protein>
    <submittedName>
        <fullName evidence="2">Phage portal protein</fullName>
    </submittedName>
</protein>
<sequence length="427" mass="48531">MGLFNRNKKKPEIREDTTPDAQVVSNPLLRSLLGEDGVDRDTVMNIPAIAACINMIADTVSALKIKLYKRNGDRIEEVTDDPRTFLLNDDTGDTLDAVQFKKAMVVDMFLSRGGYTFVNWIGGQVRSIHYVEAERIGFRKNTDPIFKDYQLEVGGYTYEPWQFIKLLRNTRNGCYGKPITEESPELMDIIYSSQKYEKNLVKTGGNKKGFLKAKNRVAKEVIDMLKEAFRRLYANNTENVVVLNDGLEFQESSSTSVEMQLNENKETNNKDACKIFLIPPSIINGNSTAEDKKQYFQGCIMPILVRFSTAINRAMLREDEKTTMFFAFDDTDLTKGDIEKRFTAYKTALDSGFMQLDEVRKNEKLPAFGLDFIKLGLQDVIYYPKENKIYTPNTNKMSEMGAEAAVPEKDEVAPVQQQEGDDIGDEN</sequence>